<evidence type="ECO:0000256" key="1">
    <source>
        <dbReference type="ARBA" id="ARBA00004442"/>
    </source>
</evidence>
<dbReference type="Gene3D" id="2.40.170.20">
    <property type="entry name" value="TonB-dependent receptor, beta-barrel domain"/>
    <property type="match status" value="1"/>
</dbReference>
<gene>
    <name evidence="5" type="ORF">SAMN04488082_10946</name>
</gene>
<organism evidence="5 6">
    <name type="scientific">Desulfomicrobium apsheronum</name>
    <dbReference type="NCBI Taxonomy" id="52560"/>
    <lineage>
        <taxon>Bacteria</taxon>
        <taxon>Pseudomonadati</taxon>
        <taxon>Thermodesulfobacteriota</taxon>
        <taxon>Desulfovibrionia</taxon>
        <taxon>Desulfovibrionales</taxon>
        <taxon>Desulfomicrobiaceae</taxon>
        <taxon>Desulfomicrobium</taxon>
    </lineage>
</organism>
<feature type="compositionally biased region" description="Polar residues" evidence="4">
    <location>
        <begin position="32"/>
        <end position="47"/>
    </location>
</feature>
<dbReference type="InterPro" id="IPR036942">
    <property type="entry name" value="Beta-barrel_TonB_sf"/>
</dbReference>
<evidence type="ECO:0000256" key="4">
    <source>
        <dbReference type="SAM" id="MobiDB-lite"/>
    </source>
</evidence>
<dbReference type="Gene3D" id="2.170.130.10">
    <property type="entry name" value="TonB-dependent receptor, plug domain"/>
    <property type="match status" value="1"/>
</dbReference>
<evidence type="ECO:0000313" key="6">
    <source>
        <dbReference type="Proteomes" id="UP000198635"/>
    </source>
</evidence>
<keyword evidence="2" id="KW-0472">Membrane</keyword>
<dbReference type="InterPro" id="IPR037066">
    <property type="entry name" value="Plug_dom_sf"/>
</dbReference>
<dbReference type="Proteomes" id="UP000198635">
    <property type="component" value="Unassembled WGS sequence"/>
</dbReference>
<accession>A0A1I3V6B5</accession>
<dbReference type="SUPFAM" id="SSF56935">
    <property type="entry name" value="Porins"/>
    <property type="match status" value="1"/>
</dbReference>
<dbReference type="STRING" id="52560.SAMN04488082_10946"/>
<comment type="subcellular location">
    <subcellularLocation>
        <location evidence="1">Cell outer membrane</location>
    </subcellularLocation>
</comment>
<evidence type="ECO:0000256" key="2">
    <source>
        <dbReference type="ARBA" id="ARBA00023136"/>
    </source>
</evidence>
<evidence type="ECO:0000256" key="3">
    <source>
        <dbReference type="ARBA" id="ARBA00023237"/>
    </source>
</evidence>
<proteinExistence type="predicted"/>
<keyword evidence="6" id="KW-1185">Reference proteome</keyword>
<sequence>MYGRGWAENSTDGAFLPVPQGSMSGEGGDNSHPGSNETDPGNATTDIFNESATQWPDLLIDQDDLIYRFDPVKVLGERHLPGKTTIGGDELQSLPSRTGSITEAIKGFSNVQFSNEETSSLTGGEIRPPRISIAGAKPYENNFLIDGLSVSNTLNPNGLDADGDAVGPSDLHVNGADQTIFYDSRLVDTVTVYSSNVPAKYGHFVGGVVDAELVDPRLDRWHAVFSGGHTRSEWFDLRGADEESTSSANQPRFRSYALSASADGPLSENTALLVAASQRRSVIPLKRDKPDDSTYDDDQKRSSENFFAKLLIIPGADLKLTLDATYAPYVEERWKVVYDESDWKTQNKAYRLAGSATVGGSWGELTGKAAYSRNGYSRDSKNNLRETYSGTGVPDEEKYFRGGLGDAEVTNRSIDAGIDFDLAEFETGVLVWRLSSGLDLSNVTTNIWNEEARLEIVTIPSSGKWNRVFTTYPESDQTKTLNTLGWYGQAEVQWGRFTLTPGLRIDHDDFSFNTDVATRLKMELDTMGDGALRLVAGVNRYYGGQLRAYAFDRHRPSLTRMIKYNTDPDILPPIKVGTDNSYQAKGLETPYSDELMGGILGDVAGFEYGLEFVHRDHREQIISKAREKGVYELTNDGKSTYDGITLSLMRSFETARFGTHALSLGVTKSWSQTFNGAFDSEIDEYKDGDYDYDRVYFEGELIDRSQLPPNDYNSPAVVTLSWLGSFYDDRFRINCVSRWRDSTSGLMNDQRTAAETPFGTVEKKSTTPSSKWLDEEGLYHDAFKEGIISGGLVTDVSLALDVVKEELLTISLLLDIFNVFASDGHTGVSELGGGGKLPRSEYGRGYYAGISCEF</sequence>
<keyword evidence="3" id="KW-0998">Cell outer membrane</keyword>
<evidence type="ECO:0000313" key="5">
    <source>
        <dbReference type="EMBL" id="SFJ89896.1"/>
    </source>
</evidence>
<dbReference type="GO" id="GO:0009279">
    <property type="term" value="C:cell outer membrane"/>
    <property type="evidence" value="ECO:0007669"/>
    <property type="project" value="UniProtKB-SubCell"/>
</dbReference>
<dbReference type="AlphaFoldDB" id="A0A1I3V6B5"/>
<dbReference type="EMBL" id="FORX01000009">
    <property type="protein sequence ID" value="SFJ89896.1"/>
    <property type="molecule type" value="Genomic_DNA"/>
</dbReference>
<reference evidence="6" key="1">
    <citation type="submission" date="2016-10" db="EMBL/GenBank/DDBJ databases">
        <authorList>
            <person name="Varghese N."/>
            <person name="Submissions S."/>
        </authorList>
    </citation>
    <scope>NUCLEOTIDE SEQUENCE [LARGE SCALE GENOMIC DNA]</scope>
    <source>
        <strain evidence="6">DSM 5918</strain>
    </source>
</reference>
<protein>
    <submittedName>
        <fullName evidence="5">TonB-dependent Receptor Plug Domain</fullName>
    </submittedName>
</protein>
<feature type="region of interest" description="Disordered" evidence="4">
    <location>
        <begin position="1"/>
        <end position="47"/>
    </location>
</feature>
<keyword evidence="5" id="KW-0675">Receptor</keyword>
<name>A0A1I3V6B5_9BACT</name>